<feature type="compositionally biased region" description="Polar residues" evidence="1">
    <location>
        <begin position="20"/>
        <end position="35"/>
    </location>
</feature>
<dbReference type="AlphaFoldDB" id="A0A550CZM9"/>
<name>A0A550CZM9_9AGAR</name>
<dbReference type="OrthoDB" id="10484909at2759"/>
<dbReference type="EMBL" id="VDMD01000001">
    <property type="protein sequence ID" value="TRM70244.1"/>
    <property type="molecule type" value="Genomic_DNA"/>
</dbReference>
<keyword evidence="3" id="KW-1185">Reference proteome</keyword>
<protein>
    <submittedName>
        <fullName evidence="2">Uncharacterized protein</fullName>
    </submittedName>
</protein>
<gene>
    <name evidence="2" type="ORF">BD626DRAFT_476747</name>
</gene>
<feature type="region of interest" description="Disordered" evidence="1">
    <location>
        <begin position="1"/>
        <end position="42"/>
    </location>
</feature>
<proteinExistence type="predicted"/>
<feature type="compositionally biased region" description="Low complexity" evidence="1">
    <location>
        <begin position="170"/>
        <end position="186"/>
    </location>
</feature>
<reference evidence="2 3" key="1">
    <citation type="journal article" date="2019" name="New Phytol.">
        <title>Comparative genomics reveals unique wood-decay strategies and fruiting body development in the Schizophyllaceae.</title>
        <authorList>
            <person name="Almasi E."/>
            <person name="Sahu N."/>
            <person name="Krizsan K."/>
            <person name="Balint B."/>
            <person name="Kovacs G.M."/>
            <person name="Kiss B."/>
            <person name="Cseklye J."/>
            <person name="Drula E."/>
            <person name="Henrissat B."/>
            <person name="Nagy I."/>
            <person name="Chovatia M."/>
            <person name="Adam C."/>
            <person name="LaButti K."/>
            <person name="Lipzen A."/>
            <person name="Riley R."/>
            <person name="Grigoriev I.V."/>
            <person name="Nagy L.G."/>
        </authorList>
    </citation>
    <scope>NUCLEOTIDE SEQUENCE [LARGE SCALE GENOMIC DNA]</scope>
    <source>
        <strain evidence="2 3">NL-1724</strain>
    </source>
</reference>
<comment type="caution">
    <text evidence="2">The sequence shown here is derived from an EMBL/GenBank/DDBJ whole genome shotgun (WGS) entry which is preliminary data.</text>
</comment>
<feature type="region of interest" description="Disordered" evidence="1">
    <location>
        <begin position="170"/>
        <end position="190"/>
    </location>
</feature>
<feature type="region of interest" description="Disordered" evidence="1">
    <location>
        <begin position="89"/>
        <end position="115"/>
    </location>
</feature>
<accession>A0A550CZM9</accession>
<evidence type="ECO:0000313" key="2">
    <source>
        <dbReference type="EMBL" id="TRM70244.1"/>
    </source>
</evidence>
<feature type="compositionally biased region" description="Low complexity" evidence="1">
    <location>
        <begin position="89"/>
        <end position="100"/>
    </location>
</feature>
<dbReference type="Proteomes" id="UP000320762">
    <property type="component" value="Unassembled WGS sequence"/>
</dbReference>
<evidence type="ECO:0000256" key="1">
    <source>
        <dbReference type="SAM" id="MobiDB-lite"/>
    </source>
</evidence>
<sequence>MQSREPPRKQVPRWLPPSPQSYYGASPHTSSSTSPRAPRWQAYNSQNMPTRSLNINHPNQYFHEESETSLPDYHNRRVKFATPSYGLNTSSSYSFSRTRSPLAPRGTNSPASLPRSFASFSSHSSLYPTPDAGTRTIVNVSPSKVSGAYGSREIFLPQASSASLLGISSPDSFSSPSVKASASAPPVRTRHRPAKQVLTLPFSLEALRMLAPFTDLDTSDVMHMKRAFVHDRLCPECGDQLPSVYDQLLSTIVTPQDTKTFLCVRCTGCQVDYCCGCLSDWNSCIREQHHPTFPASDVPCSLGCAIGVFEILDALDAACPATCLSLRAEHLPPSLQASCELLARVLYHPFQGGDRVHGSVGVLLAASRLPTLLVRLFSRAADVRLWIERAPLYRAALGVLWRILGAPTVLGALVKLPRVLRTCGVRAWIAEEGEISWTISKDGSGGMAQLVEVLADRRHELERQMKQSDAETKKVLALLVGDIITVEKQAQHASL</sequence>
<evidence type="ECO:0000313" key="3">
    <source>
        <dbReference type="Proteomes" id="UP000320762"/>
    </source>
</evidence>
<organism evidence="2 3">
    <name type="scientific">Schizophyllum amplum</name>
    <dbReference type="NCBI Taxonomy" id="97359"/>
    <lineage>
        <taxon>Eukaryota</taxon>
        <taxon>Fungi</taxon>
        <taxon>Dikarya</taxon>
        <taxon>Basidiomycota</taxon>
        <taxon>Agaricomycotina</taxon>
        <taxon>Agaricomycetes</taxon>
        <taxon>Agaricomycetidae</taxon>
        <taxon>Agaricales</taxon>
        <taxon>Schizophyllaceae</taxon>
        <taxon>Schizophyllum</taxon>
    </lineage>
</organism>